<dbReference type="Proteomes" id="UP000295334">
    <property type="component" value="Unassembled WGS sequence"/>
</dbReference>
<proteinExistence type="predicted"/>
<sequence length="211" mass="24351">MEEAKIQFSAPEMELMCNAGFILTKNKILYGIRRLLEGLQAEMERAVFHADPGPLAEVLGPSAKISKGENYLGLPYLVLDFPRSFDSRNIFALRTLFWWGNSFSSTLHLSGVYKEIFSADIAASHHLLAKHNYFIGINEEDPWQHHFEEDNYRAIALMNEGAFSERVERAEHLKIAVEYSLRDVHFVAEDLLESWKRLLTICGARFRNEEW</sequence>
<accession>A0A4R1B5S6</accession>
<dbReference type="OrthoDB" id="2575320at2"/>
<gene>
    <name evidence="1" type="ORF">EPD60_13255</name>
</gene>
<evidence type="ECO:0000313" key="2">
    <source>
        <dbReference type="Proteomes" id="UP000295334"/>
    </source>
</evidence>
<dbReference type="AlphaFoldDB" id="A0A4R1B5S6"/>
<evidence type="ECO:0000313" key="1">
    <source>
        <dbReference type="EMBL" id="TCJ13351.1"/>
    </source>
</evidence>
<reference evidence="1 2" key="1">
    <citation type="submission" date="2019-03" db="EMBL/GenBank/DDBJ databases">
        <authorList>
            <person name="Kim M.K.M."/>
        </authorList>
    </citation>
    <scope>NUCLEOTIDE SEQUENCE [LARGE SCALE GENOMIC DNA]</scope>
    <source>
        <strain evidence="1 2">17J68-12</strain>
    </source>
</reference>
<dbReference type="EMBL" id="SJZI01000046">
    <property type="protein sequence ID" value="TCJ13351.1"/>
    <property type="molecule type" value="Genomic_DNA"/>
</dbReference>
<protein>
    <submittedName>
        <fullName evidence="1">Uncharacterized protein</fullName>
    </submittedName>
</protein>
<name>A0A4R1B5S6_9BACT</name>
<keyword evidence="2" id="KW-1185">Reference proteome</keyword>
<organism evidence="1 2">
    <name type="scientific">Flaviaesturariibacter flavus</name>
    <dbReference type="NCBI Taxonomy" id="2502780"/>
    <lineage>
        <taxon>Bacteria</taxon>
        <taxon>Pseudomonadati</taxon>
        <taxon>Bacteroidota</taxon>
        <taxon>Chitinophagia</taxon>
        <taxon>Chitinophagales</taxon>
        <taxon>Chitinophagaceae</taxon>
        <taxon>Flaviaestuariibacter</taxon>
    </lineage>
</organism>
<dbReference type="RefSeq" id="WP_131450007.1">
    <property type="nucleotide sequence ID" value="NZ_SJZI01000046.1"/>
</dbReference>
<comment type="caution">
    <text evidence="1">The sequence shown here is derived from an EMBL/GenBank/DDBJ whole genome shotgun (WGS) entry which is preliminary data.</text>
</comment>